<proteinExistence type="predicted"/>
<name>A0A1Y5TZD0_9RHOB</name>
<organism evidence="2 3">
    <name type="scientific">Roseisalinus antarcticus</name>
    <dbReference type="NCBI Taxonomy" id="254357"/>
    <lineage>
        <taxon>Bacteria</taxon>
        <taxon>Pseudomonadati</taxon>
        <taxon>Pseudomonadota</taxon>
        <taxon>Alphaproteobacteria</taxon>
        <taxon>Rhodobacterales</taxon>
        <taxon>Roseobacteraceae</taxon>
        <taxon>Roseisalinus</taxon>
    </lineage>
</organism>
<reference evidence="2 3" key="1">
    <citation type="submission" date="2017-03" db="EMBL/GenBank/DDBJ databases">
        <authorList>
            <person name="Afonso C.L."/>
            <person name="Miller P.J."/>
            <person name="Scott M.A."/>
            <person name="Spackman E."/>
            <person name="Goraichik I."/>
            <person name="Dimitrov K.M."/>
            <person name="Suarez D.L."/>
            <person name="Swayne D.E."/>
        </authorList>
    </citation>
    <scope>NUCLEOTIDE SEQUENCE [LARGE SCALE GENOMIC DNA]</scope>
    <source>
        <strain evidence="2 3">CECT 7023</strain>
    </source>
</reference>
<sequence>MSKKNQHVVPHSSGWAVRGAGNERVTSVHVTQREAIGAARETVIRQGSEMLIHGENGRIRERNTYGKDPYPPKG</sequence>
<evidence type="ECO:0000313" key="2">
    <source>
        <dbReference type="EMBL" id="SLN77437.1"/>
    </source>
</evidence>
<dbReference type="AlphaFoldDB" id="A0A1Y5TZD0"/>
<dbReference type="RefSeq" id="WP_085881085.1">
    <property type="nucleotide sequence ID" value="NZ_FWFZ01000054.1"/>
</dbReference>
<feature type="region of interest" description="Disordered" evidence="1">
    <location>
        <begin position="54"/>
        <end position="74"/>
    </location>
</feature>
<evidence type="ECO:0008006" key="4">
    <source>
        <dbReference type="Google" id="ProtNLM"/>
    </source>
</evidence>
<evidence type="ECO:0000256" key="1">
    <source>
        <dbReference type="SAM" id="MobiDB-lite"/>
    </source>
</evidence>
<evidence type="ECO:0000313" key="3">
    <source>
        <dbReference type="Proteomes" id="UP000193900"/>
    </source>
</evidence>
<dbReference type="Proteomes" id="UP000193900">
    <property type="component" value="Unassembled WGS sequence"/>
</dbReference>
<dbReference type="OrthoDB" id="8858565at2"/>
<dbReference type="EMBL" id="FWFZ01000054">
    <property type="protein sequence ID" value="SLN77437.1"/>
    <property type="molecule type" value="Genomic_DNA"/>
</dbReference>
<gene>
    <name evidence="2" type="ORF">ROA7023_04400</name>
</gene>
<dbReference type="Pfam" id="PF09954">
    <property type="entry name" value="DUF2188"/>
    <property type="match status" value="1"/>
</dbReference>
<feature type="region of interest" description="Disordered" evidence="1">
    <location>
        <begin position="1"/>
        <end position="20"/>
    </location>
</feature>
<feature type="compositionally biased region" description="Basic and acidic residues" evidence="1">
    <location>
        <begin position="55"/>
        <end position="65"/>
    </location>
</feature>
<dbReference type="InterPro" id="IPR018691">
    <property type="entry name" value="DUF2188"/>
</dbReference>
<accession>A0A1Y5TZD0</accession>
<protein>
    <recommendedName>
        <fullName evidence="4">DUF2188 domain-containing protein</fullName>
    </recommendedName>
</protein>
<keyword evidence="3" id="KW-1185">Reference proteome</keyword>